<gene>
    <name evidence="3" type="primary">cya_3</name>
    <name evidence="3" type="ORF">SPMU_22500</name>
</gene>
<dbReference type="PRINTS" id="PR00313">
    <property type="entry name" value="CABNDNGRPT"/>
</dbReference>
<evidence type="ECO:0000313" key="4">
    <source>
        <dbReference type="Proteomes" id="UP000197783"/>
    </source>
</evidence>
<dbReference type="InterPro" id="IPR050557">
    <property type="entry name" value="RTX_toxin/Mannuronan_C5-epim"/>
</dbReference>
<name>A0A245ZJB6_9SPHN</name>
<dbReference type="SUPFAM" id="SSF52833">
    <property type="entry name" value="Thioredoxin-like"/>
    <property type="match status" value="1"/>
</dbReference>
<comment type="caution">
    <text evidence="3">The sequence shown here is derived from an EMBL/GenBank/DDBJ whole genome shotgun (WGS) entry which is preliminary data.</text>
</comment>
<reference evidence="3 4" key="1">
    <citation type="submission" date="2017-03" db="EMBL/GenBank/DDBJ databases">
        <title>Genome sequence of Sphingomonas mucosissima DSM 17494.</title>
        <authorList>
            <person name="Poehlein A."/>
            <person name="Wuebbeler J.H."/>
            <person name="Steinbuechel A."/>
            <person name="Daniel R."/>
        </authorList>
    </citation>
    <scope>NUCLEOTIDE SEQUENCE [LARGE SCALE GENOMIC DNA]</scope>
    <source>
        <strain evidence="3 4">DSM 17494</strain>
    </source>
</reference>
<dbReference type="SUPFAM" id="SSF51120">
    <property type="entry name" value="beta-Roll"/>
    <property type="match status" value="3"/>
</dbReference>
<dbReference type="InterPro" id="IPR001343">
    <property type="entry name" value="Hemolysn_Ca-bd"/>
</dbReference>
<dbReference type="InterPro" id="IPR018511">
    <property type="entry name" value="Hemolysin-typ_Ca-bd_CS"/>
</dbReference>
<dbReference type="GO" id="GO:0005509">
    <property type="term" value="F:calcium ion binding"/>
    <property type="evidence" value="ECO:0007669"/>
    <property type="project" value="InterPro"/>
</dbReference>
<accession>A0A245ZJB6</accession>
<comment type="subcellular location">
    <subcellularLocation>
        <location evidence="1">Secreted</location>
    </subcellularLocation>
</comment>
<dbReference type="RefSeq" id="WP_169715693.1">
    <property type="nucleotide sequence ID" value="NZ_NBBJ01000003.1"/>
</dbReference>
<dbReference type="InterPro" id="IPR036249">
    <property type="entry name" value="Thioredoxin-like_sf"/>
</dbReference>
<sequence length="736" mass="77146">MADEVQAAPQVVSLTFDYDNRYAPTVRNYSHIGLVLADRLESGQSVSLTLGNQVLEITSVDTQSDGTRTMVATAGDYAIVLEVTISGGGREIGFFVPHYLLSNTPVLTATASVGGDTAPIVTTTPVETVDRADFQFSQGRIDNFVVHNSSGRSEMLLDTRSTQLAIVDFGALWCGPTQLFQRTLTRVQEQIGDAFDMKSVLFEAARGVYATTAEAAVQEHAYRLRGDIFTVSADDAVQATLRKDLGVEGFSPQLVIDQATGELLGQVGGSVSLPVDMYIDQIRSNLAGVMSYVESLADTPGIVRAGTRGSDVMAGSVRADRLSGGDGRDFIDGGYGNDVLIGGGGDDVLIGGEGDDILRGGAGNDRLVAGNGFNTLDGGEGNADVADYQQSDVAIEVRLNENGRGVVRVGDEVRDRLIGIEQVWGGVHDDRLTGSARGEVMYGGGGNDVIRTGGARAGEVDIVAGDNGDDVIIFEGGRIEADGGWGEDIFIIKSGTIYIQDNDTNIDTLDFSQVKYGVELSQIMGGNFFSSAEPRVIDETSFNGFISAIDRVIGTRFADIMSADEDGAIFFGGGGADTLSGAEGDDELYGEAGNDILFGGGGDDILLGGDGRDTIDGGDGDDLIAGGAGADILTGGAGHDVFVWDADHLSGRDTITDFTRGEDVIDLFNLGALTFQGRKGFTGAGNGEVRFRSLGEDTLIQVDIDGDASVDMSILLNGQHMLAAGDFILAQPDLIG</sequence>
<dbReference type="PANTHER" id="PTHR38340:SF1">
    <property type="entry name" value="S-LAYER PROTEIN"/>
    <property type="match status" value="1"/>
</dbReference>
<keyword evidence="2" id="KW-0964">Secreted</keyword>
<dbReference type="PROSITE" id="PS00330">
    <property type="entry name" value="HEMOLYSIN_CALCIUM"/>
    <property type="match status" value="6"/>
</dbReference>
<proteinExistence type="predicted"/>
<organism evidence="3 4">
    <name type="scientific">Sphingomonas mucosissima</name>
    <dbReference type="NCBI Taxonomy" id="370959"/>
    <lineage>
        <taxon>Bacteria</taxon>
        <taxon>Pseudomonadati</taxon>
        <taxon>Pseudomonadota</taxon>
        <taxon>Alphaproteobacteria</taxon>
        <taxon>Sphingomonadales</taxon>
        <taxon>Sphingomonadaceae</taxon>
        <taxon>Sphingomonas</taxon>
    </lineage>
</organism>
<dbReference type="Proteomes" id="UP000197783">
    <property type="component" value="Unassembled WGS sequence"/>
</dbReference>
<dbReference type="AlphaFoldDB" id="A0A245ZJB6"/>
<evidence type="ECO:0000256" key="1">
    <source>
        <dbReference type="ARBA" id="ARBA00004613"/>
    </source>
</evidence>
<evidence type="ECO:0000256" key="2">
    <source>
        <dbReference type="ARBA" id="ARBA00022525"/>
    </source>
</evidence>
<protein>
    <submittedName>
        <fullName evidence="3">Bifunctional hemolysin/adenylate cyclase</fullName>
    </submittedName>
</protein>
<dbReference type="EMBL" id="NBBJ01000003">
    <property type="protein sequence ID" value="OWK29828.1"/>
    <property type="molecule type" value="Genomic_DNA"/>
</dbReference>
<keyword evidence="4" id="KW-1185">Reference proteome</keyword>
<dbReference type="Pfam" id="PF00353">
    <property type="entry name" value="HemolysinCabind"/>
    <property type="match status" value="4"/>
</dbReference>
<dbReference type="InterPro" id="IPR011049">
    <property type="entry name" value="Serralysin-like_metalloprot_C"/>
</dbReference>
<evidence type="ECO:0000313" key="3">
    <source>
        <dbReference type="EMBL" id="OWK29828.1"/>
    </source>
</evidence>
<dbReference type="Gene3D" id="2.150.10.10">
    <property type="entry name" value="Serralysin-like metalloprotease, C-terminal"/>
    <property type="match status" value="4"/>
</dbReference>
<dbReference type="PANTHER" id="PTHR38340">
    <property type="entry name" value="S-LAYER PROTEIN"/>
    <property type="match status" value="1"/>
</dbReference>
<dbReference type="GO" id="GO:0005576">
    <property type="term" value="C:extracellular region"/>
    <property type="evidence" value="ECO:0007669"/>
    <property type="project" value="UniProtKB-SubCell"/>
</dbReference>